<dbReference type="RefSeq" id="WP_227321195.1">
    <property type="nucleotide sequence ID" value="NZ_JAESVB010000003.1"/>
</dbReference>
<sequence length="191" mass="20673">MTIRIDRVVTRGGDEGMTSLGTGVRVRKDALRVEAFGTVDEANAAIGLIRLHTADRPAEDAMLGRIQNDLFDLGADLCAPETEAQPQRSRLRIDDSAIFRLEAEVEAMNADLPPLTSFVLPGGMPAAAYAHLARTITRRAERLVVALAAQEPVNPAALRYLNRLSDHLFVLSRALNAGSGREVAWVPGGHR</sequence>
<protein>
    <recommendedName>
        <fullName evidence="5 15">Corrinoid adenosyltransferase</fullName>
        <ecNumber evidence="4 15">2.5.1.17</ecNumber>
    </recommendedName>
    <alternativeName>
        <fullName evidence="10 15">Cob(II)alamin adenosyltransferase</fullName>
    </alternativeName>
    <alternativeName>
        <fullName evidence="12 15">Cob(II)yrinic acid a,c-diamide adenosyltransferase</fullName>
    </alternativeName>
    <alternativeName>
        <fullName evidence="11 15">Cobinamide/cobalamin adenosyltransferase</fullName>
    </alternativeName>
</protein>
<comment type="caution">
    <text evidence="17">The sequence shown here is derived from an EMBL/GenBank/DDBJ whole genome shotgun (WGS) entry which is preliminary data.</text>
</comment>
<dbReference type="GO" id="GO:0005737">
    <property type="term" value="C:cytoplasm"/>
    <property type="evidence" value="ECO:0007669"/>
    <property type="project" value="UniProtKB-SubCell"/>
</dbReference>
<evidence type="ECO:0000256" key="12">
    <source>
        <dbReference type="ARBA" id="ARBA00033354"/>
    </source>
</evidence>
<evidence type="ECO:0000256" key="5">
    <source>
        <dbReference type="ARBA" id="ARBA00020963"/>
    </source>
</evidence>
<keyword evidence="18" id="KW-1185">Reference proteome</keyword>
<dbReference type="EMBL" id="JAESVB010000003">
    <property type="protein sequence ID" value="MCB8875555.1"/>
    <property type="molecule type" value="Genomic_DNA"/>
</dbReference>
<evidence type="ECO:0000256" key="10">
    <source>
        <dbReference type="ARBA" id="ARBA00031529"/>
    </source>
</evidence>
<keyword evidence="7 15" id="KW-0808">Transferase</keyword>
<keyword evidence="6" id="KW-0963">Cytoplasm</keyword>
<dbReference type="NCBIfam" id="TIGR00636">
    <property type="entry name" value="PduO_Nterm"/>
    <property type="match status" value="1"/>
</dbReference>
<evidence type="ECO:0000256" key="13">
    <source>
        <dbReference type="ARBA" id="ARBA00048555"/>
    </source>
</evidence>
<dbReference type="Gene3D" id="1.20.1200.10">
    <property type="entry name" value="Cobalamin adenosyltransferase-like"/>
    <property type="match status" value="1"/>
</dbReference>
<name>A0A963YSB4_9PROT</name>
<comment type="similarity">
    <text evidence="3 15">Belongs to the Cob(I)alamin adenosyltransferase family.</text>
</comment>
<dbReference type="GO" id="GO:0005524">
    <property type="term" value="F:ATP binding"/>
    <property type="evidence" value="ECO:0007669"/>
    <property type="project" value="UniProtKB-UniRule"/>
</dbReference>
<dbReference type="GO" id="GO:0009236">
    <property type="term" value="P:cobalamin biosynthetic process"/>
    <property type="evidence" value="ECO:0007669"/>
    <property type="project" value="UniProtKB-UniRule"/>
</dbReference>
<evidence type="ECO:0000256" key="1">
    <source>
        <dbReference type="ARBA" id="ARBA00004496"/>
    </source>
</evidence>
<evidence type="ECO:0000256" key="11">
    <source>
        <dbReference type="ARBA" id="ARBA00033334"/>
    </source>
</evidence>
<evidence type="ECO:0000256" key="14">
    <source>
        <dbReference type="ARBA" id="ARBA00048692"/>
    </source>
</evidence>
<dbReference type="PANTHER" id="PTHR12213:SF0">
    <property type="entry name" value="CORRINOID ADENOSYLTRANSFERASE MMAB"/>
    <property type="match status" value="1"/>
</dbReference>
<keyword evidence="9 15" id="KW-0067">ATP-binding</keyword>
<organism evidence="17 18">
    <name type="scientific">Acidisoma silvae</name>
    <dbReference type="NCBI Taxonomy" id="2802396"/>
    <lineage>
        <taxon>Bacteria</taxon>
        <taxon>Pseudomonadati</taxon>
        <taxon>Pseudomonadota</taxon>
        <taxon>Alphaproteobacteria</taxon>
        <taxon>Acetobacterales</taxon>
        <taxon>Acidocellaceae</taxon>
        <taxon>Acidisoma</taxon>
    </lineage>
</organism>
<dbReference type="Pfam" id="PF01923">
    <property type="entry name" value="Cob_adeno_trans"/>
    <property type="match status" value="1"/>
</dbReference>
<dbReference type="Proteomes" id="UP000708298">
    <property type="component" value="Unassembled WGS sequence"/>
</dbReference>
<evidence type="ECO:0000256" key="4">
    <source>
        <dbReference type="ARBA" id="ARBA00012454"/>
    </source>
</evidence>
<evidence type="ECO:0000259" key="16">
    <source>
        <dbReference type="Pfam" id="PF01923"/>
    </source>
</evidence>
<dbReference type="EC" id="2.5.1.17" evidence="4 15"/>
<dbReference type="FunFam" id="1.20.1200.10:FF:000003">
    <property type="entry name" value="ATP:cob(I)alamin adenosyltransferase"/>
    <property type="match status" value="1"/>
</dbReference>
<evidence type="ECO:0000256" key="3">
    <source>
        <dbReference type="ARBA" id="ARBA00007487"/>
    </source>
</evidence>
<comment type="pathway">
    <text evidence="2 15">Cofactor biosynthesis; adenosylcobalamin biosynthesis; adenosylcobalamin from cob(II)yrinate a,c-diamide: step 2/7.</text>
</comment>
<keyword evidence="8 15" id="KW-0547">Nucleotide-binding</keyword>
<comment type="subcellular location">
    <subcellularLocation>
        <location evidence="1">Cytoplasm</location>
    </subcellularLocation>
</comment>
<dbReference type="GO" id="GO:0008817">
    <property type="term" value="F:corrinoid adenosyltransferase activity"/>
    <property type="evidence" value="ECO:0007669"/>
    <property type="project" value="UniProtKB-UniRule"/>
</dbReference>
<evidence type="ECO:0000256" key="6">
    <source>
        <dbReference type="ARBA" id="ARBA00022490"/>
    </source>
</evidence>
<reference evidence="17" key="1">
    <citation type="journal article" date="2021" name="Microorganisms">
        <title>Acidisoma silvae sp. nov. and Acidisomacellulosilytica sp. nov., Two Acidophilic Bacteria Isolated from Decaying Wood, Hydrolyzing Cellulose and Producing Poly-3-hydroxybutyrate.</title>
        <authorList>
            <person name="Mieszkin S."/>
            <person name="Pouder E."/>
            <person name="Uroz S."/>
            <person name="Simon-Colin C."/>
            <person name="Alain K."/>
        </authorList>
    </citation>
    <scope>NUCLEOTIDE SEQUENCE</scope>
    <source>
        <strain evidence="17">HW T2.11</strain>
    </source>
</reference>
<evidence type="ECO:0000256" key="8">
    <source>
        <dbReference type="ARBA" id="ARBA00022741"/>
    </source>
</evidence>
<dbReference type="InterPro" id="IPR016030">
    <property type="entry name" value="CblAdoTrfase-like"/>
</dbReference>
<comment type="catalytic activity">
    <reaction evidence="13 15">
        <text>2 cob(II)yrinate a,c diamide + reduced [electron-transfer flavoprotein] + 2 ATP = 2 adenosylcob(III)yrinate a,c-diamide + 2 triphosphate + oxidized [electron-transfer flavoprotein] + 3 H(+)</text>
        <dbReference type="Rhea" id="RHEA:11528"/>
        <dbReference type="Rhea" id="RHEA-COMP:10685"/>
        <dbReference type="Rhea" id="RHEA-COMP:10686"/>
        <dbReference type="ChEBI" id="CHEBI:15378"/>
        <dbReference type="ChEBI" id="CHEBI:18036"/>
        <dbReference type="ChEBI" id="CHEBI:30616"/>
        <dbReference type="ChEBI" id="CHEBI:57692"/>
        <dbReference type="ChEBI" id="CHEBI:58307"/>
        <dbReference type="ChEBI" id="CHEBI:58503"/>
        <dbReference type="ChEBI" id="CHEBI:58537"/>
        <dbReference type="EC" id="2.5.1.17"/>
    </reaction>
</comment>
<evidence type="ECO:0000256" key="2">
    <source>
        <dbReference type="ARBA" id="ARBA00005121"/>
    </source>
</evidence>
<evidence type="ECO:0000256" key="7">
    <source>
        <dbReference type="ARBA" id="ARBA00022679"/>
    </source>
</evidence>
<evidence type="ECO:0000313" key="18">
    <source>
        <dbReference type="Proteomes" id="UP000708298"/>
    </source>
</evidence>
<dbReference type="SUPFAM" id="SSF89028">
    <property type="entry name" value="Cobalamin adenosyltransferase-like"/>
    <property type="match status" value="1"/>
</dbReference>
<feature type="domain" description="Cobalamin adenosyltransferase-like" evidence="16">
    <location>
        <begin position="9"/>
        <end position="174"/>
    </location>
</feature>
<dbReference type="InterPro" id="IPR029499">
    <property type="entry name" value="PduO-typ"/>
</dbReference>
<keyword evidence="15" id="KW-0169">Cobalamin biosynthesis</keyword>
<proteinExistence type="inferred from homology"/>
<reference evidence="17" key="2">
    <citation type="submission" date="2021-01" db="EMBL/GenBank/DDBJ databases">
        <authorList>
            <person name="Mieszkin S."/>
            <person name="Pouder E."/>
            <person name="Alain K."/>
        </authorList>
    </citation>
    <scope>NUCLEOTIDE SEQUENCE</scope>
    <source>
        <strain evidence="17">HW T2.11</strain>
    </source>
</reference>
<evidence type="ECO:0000256" key="15">
    <source>
        <dbReference type="RuleBase" id="RU366026"/>
    </source>
</evidence>
<accession>A0A963YSB4</accession>
<evidence type="ECO:0000313" key="17">
    <source>
        <dbReference type="EMBL" id="MCB8875555.1"/>
    </source>
</evidence>
<dbReference type="PANTHER" id="PTHR12213">
    <property type="entry name" value="CORRINOID ADENOSYLTRANSFERASE"/>
    <property type="match status" value="1"/>
</dbReference>
<evidence type="ECO:0000256" key="9">
    <source>
        <dbReference type="ARBA" id="ARBA00022840"/>
    </source>
</evidence>
<dbReference type="AlphaFoldDB" id="A0A963YSB4"/>
<gene>
    <name evidence="17" type="ORF">ASILVAE211_10210</name>
</gene>
<comment type="catalytic activity">
    <reaction evidence="14 15">
        <text>2 cob(II)alamin + reduced [electron-transfer flavoprotein] + 2 ATP = 2 adenosylcob(III)alamin + 2 triphosphate + oxidized [electron-transfer flavoprotein] + 3 H(+)</text>
        <dbReference type="Rhea" id="RHEA:28671"/>
        <dbReference type="Rhea" id="RHEA-COMP:10685"/>
        <dbReference type="Rhea" id="RHEA-COMP:10686"/>
        <dbReference type="ChEBI" id="CHEBI:15378"/>
        <dbReference type="ChEBI" id="CHEBI:16304"/>
        <dbReference type="ChEBI" id="CHEBI:18036"/>
        <dbReference type="ChEBI" id="CHEBI:18408"/>
        <dbReference type="ChEBI" id="CHEBI:30616"/>
        <dbReference type="ChEBI" id="CHEBI:57692"/>
        <dbReference type="ChEBI" id="CHEBI:58307"/>
        <dbReference type="EC" id="2.5.1.17"/>
    </reaction>
</comment>
<dbReference type="InterPro" id="IPR036451">
    <property type="entry name" value="CblAdoTrfase-like_sf"/>
</dbReference>